<protein>
    <submittedName>
        <fullName evidence="1">Uncharacterized protein</fullName>
    </submittedName>
</protein>
<organism evidence="1 2">
    <name type="scientific">Cryptolaemus montrouzieri</name>
    <dbReference type="NCBI Taxonomy" id="559131"/>
    <lineage>
        <taxon>Eukaryota</taxon>
        <taxon>Metazoa</taxon>
        <taxon>Ecdysozoa</taxon>
        <taxon>Arthropoda</taxon>
        <taxon>Hexapoda</taxon>
        <taxon>Insecta</taxon>
        <taxon>Pterygota</taxon>
        <taxon>Neoptera</taxon>
        <taxon>Endopterygota</taxon>
        <taxon>Coleoptera</taxon>
        <taxon>Polyphaga</taxon>
        <taxon>Cucujiformia</taxon>
        <taxon>Coccinelloidea</taxon>
        <taxon>Coccinellidae</taxon>
        <taxon>Scymninae</taxon>
        <taxon>Scymnini</taxon>
        <taxon>Cryptolaemus</taxon>
    </lineage>
</organism>
<evidence type="ECO:0000313" key="2">
    <source>
        <dbReference type="Proteomes" id="UP001516400"/>
    </source>
</evidence>
<name>A0ABD2N5I8_9CUCU</name>
<evidence type="ECO:0000313" key="1">
    <source>
        <dbReference type="EMBL" id="KAL3273581.1"/>
    </source>
</evidence>
<gene>
    <name evidence="1" type="ORF">HHI36_015015</name>
</gene>
<accession>A0ABD2N5I8</accession>
<reference evidence="1 2" key="1">
    <citation type="journal article" date="2021" name="BMC Biol.">
        <title>Horizontally acquired antibacterial genes associated with adaptive radiation of ladybird beetles.</title>
        <authorList>
            <person name="Li H.S."/>
            <person name="Tang X.F."/>
            <person name="Huang Y.H."/>
            <person name="Xu Z.Y."/>
            <person name="Chen M.L."/>
            <person name="Du X.Y."/>
            <person name="Qiu B.Y."/>
            <person name="Chen P.T."/>
            <person name="Zhang W."/>
            <person name="Slipinski A."/>
            <person name="Escalona H.E."/>
            <person name="Waterhouse R.M."/>
            <person name="Zwick A."/>
            <person name="Pang H."/>
        </authorList>
    </citation>
    <scope>NUCLEOTIDE SEQUENCE [LARGE SCALE GENOMIC DNA]</scope>
    <source>
        <strain evidence="1">SYSU2018</strain>
    </source>
</reference>
<keyword evidence="2" id="KW-1185">Reference proteome</keyword>
<proteinExistence type="predicted"/>
<dbReference type="AlphaFoldDB" id="A0ABD2N5I8"/>
<comment type="caution">
    <text evidence="1">The sequence shown here is derived from an EMBL/GenBank/DDBJ whole genome shotgun (WGS) entry which is preliminary data.</text>
</comment>
<sequence length="129" mass="14746">MKKRHKTILTLRNQIEAARTVASVKKDEATFGFSRFLEKQLKELIEKQIRADDAKKLAESDNKSTAIWERIKSRNNSKCYVTSESLLTNELNKFLVEIGEKLSNGTGSRTHSCEELMKNKIIRPASSVF</sequence>
<dbReference type="Proteomes" id="UP001516400">
    <property type="component" value="Unassembled WGS sequence"/>
</dbReference>
<dbReference type="EMBL" id="JABFTP020000062">
    <property type="protein sequence ID" value="KAL3273581.1"/>
    <property type="molecule type" value="Genomic_DNA"/>
</dbReference>